<accession>A0ABS7ZLV0</accession>
<feature type="domain" description="Integrase SAM-like N-terminal" evidence="2">
    <location>
        <begin position="2"/>
        <end position="36"/>
    </location>
</feature>
<protein>
    <submittedName>
        <fullName evidence="3">Phage integrase N-terminal SAM-like domain-containing protein</fullName>
    </submittedName>
</protein>
<dbReference type="Gene3D" id="1.10.150.130">
    <property type="match status" value="1"/>
</dbReference>
<dbReference type="EMBL" id="JAEDAH010000016">
    <property type="protein sequence ID" value="MCA6062683.1"/>
    <property type="molecule type" value="Genomic_DNA"/>
</dbReference>
<evidence type="ECO:0000259" key="2">
    <source>
        <dbReference type="Pfam" id="PF13495"/>
    </source>
</evidence>
<dbReference type="Proteomes" id="UP000714380">
    <property type="component" value="Unassembled WGS sequence"/>
</dbReference>
<sequence length="45" mass="5757">MSLRTEKTYIYWIRSFSHYNNHRRPRDMGSDEVMRYWFRRGRSGR</sequence>
<evidence type="ECO:0000313" key="3">
    <source>
        <dbReference type="EMBL" id="MCA6062683.1"/>
    </source>
</evidence>
<dbReference type="InterPro" id="IPR010998">
    <property type="entry name" value="Integrase_recombinase_N"/>
</dbReference>
<evidence type="ECO:0000256" key="1">
    <source>
        <dbReference type="ARBA" id="ARBA00023125"/>
    </source>
</evidence>
<gene>
    <name evidence="3" type="ORF">I9W95_03585</name>
</gene>
<organism evidence="3 4">
    <name type="scientific">Thalassolituus marinus</name>
    <dbReference type="NCBI Taxonomy" id="671053"/>
    <lineage>
        <taxon>Bacteria</taxon>
        <taxon>Pseudomonadati</taxon>
        <taxon>Pseudomonadota</taxon>
        <taxon>Gammaproteobacteria</taxon>
        <taxon>Oceanospirillales</taxon>
        <taxon>Oceanospirillaceae</taxon>
        <taxon>Thalassolituus</taxon>
    </lineage>
</organism>
<proteinExistence type="predicted"/>
<name>A0ABS7ZLV0_9GAMM</name>
<comment type="caution">
    <text evidence="3">The sequence shown here is derived from an EMBL/GenBank/DDBJ whole genome shotgun (WGS) entry which is preliminary data.</text>
</comment>
<keyword evidence="1" id="KW-0238">DNA-binding</keyword>
<reference evidence="3 4" key="1">
    <citation type="submission" date="2020-12" db="EMBL/GenBank/DDBJ databases">
        <title>Novel Thalassolituus-related marine hydrocarbonoclastic bacteria mediated algae-derived hydrocarbons mineralization in twilight zone of the northern South China Sea.</title>
        <authorList>
            <person name="Dong C."/>
        </authorList>
    </citation>
    <scope>NUCLEOTIDE SEQUENCE [LARGE SCALE GENOMIC DNA]</scope>
    <source>
        <strain evidence="3 4">IMCC1826</strain>
    </source>
</reference>
<evidence type="ECO:0000313" key="4">
    <source>
        <dbReference type="Proteomes" id="UP000714380"/>
    </source>
</evidence>
<dbReference type="InterPro" id="IPR004107">
    <property type="entry name" value="Integrase_SAM-like_N"/>
</dbReference>
<dbReference type="Pfam" id="PF13495">
    <property type="entry name" value="Phage_int_SAM_4"/>
    <property type="match status" value="1"/>
</dbReference>
<keyword evidence="4" id="KW-1185">Reference proteome</keyword>